<dbReference type="RefSeq" id="WP_377179669.1">
    <property type="nucleotide sequence ID" value="NZ_JBHTMY010000003.1"/>
</dbReference>
<keyword evidence="7" id="KW-0732">Signal</keyword>
<dbReference type="EMBL" id="JBHTMY010000003">
    <property type="protein sequence ID" value="MFD1316568.1"/>
    <property type="molecule type" value="Genomic_DNA"/>
</dbReference>
<sequence length="366" mass="40610">MKNVLRLSFLMLVVILSSCKTAKYPDLSDGLYADVQTSKGDILLYLEYVNTPITVANFVSLAEGTNPFVAEEFKGKPFYNGLIFHRVVPDFILQGGDPRGNGTGDPGYRFEDEFPVDDEGNILLSHDRAGVLSMANGGPDSNGSQFFITFKEAQFLDGRHSVFGHVVVGQDVVDTIQKNDVIEKVEIIRVGKEAENFDAAKEFEDYFSGVIEKKKEEEAAKERVKAELLNLVKEKEATAVVMPSGLKIIKIKEGSDKKPTVGSKVNVFYAGYFQTGDLFDSNNREIAKKNGKYDKRRDDMQGYEPFPMDYSPDARLIAGFREGLLQMNYGDKVLLLIPSHLGYGEQGSGSAIPPNADLIFELEILE</sequence>
<dbReference type="PROSITE" id="PS50059">
    <property type="entry name" value="FKBP_PPIASE"/>
    <property type="match status" value="1"/>
</dbReference>
<dbReference type="PANTHER" id="PTHR45625:SF4">
    <property type="entry name" value="PEPTIDYLPROLYL ISOMERASE DOMAIN AND WD REPEAT-CONTAINING PROTEIN 1"/>
    <property type="match status" value="1"/>
</dbReference>
<evidence type="ECO:0000313" key="11">
    <source>
        <dbReference type="Proteomes" id="UP001597201"/>
    </source>
</evidence>
<dbReference type="InterPro" id="IPR029000">
    <property type="entry name" value="Cyclophilin-like_dom_sf"/>
</dbReference>
<dbReference type="InterPro" id="IPR002130">
    <property type="entry name" value="Cyclophilin-type_PPIase_dom"/>
</dbReference>
<dbReference type="PANTHER" id="PTHR45625">
    <property type="entry name" value="PEPTIDYL-PROLYL CIS-TRANS ISOMERASE-RELATED"/>
    <property type="match status" value="1"/>
</dbReference>
<evidence type="ECO:0000256" key="1">
    <source>
        <dbReference type="ARBA" id="ARBA00000971"/>
    </source>
</evidence>
<keyword evidence="5 6" id="KW-0413">Isomerase</keyword>
<reference evidence="11" key="1">
    <citation type="journal article" date="2019" name="Int. J. Syst. Evol. Microbiol.">
        <title>The Global Catalogue of Microorganisms (GCM) 10K type strain sequencing project: providing services to taxonomists for standard genome sequencing and annotation.</title>
        <authorList>
            <consortium name="The Broad Institute Genomics Platform"/>
            <consortium name="The Broad Institute Genome Sequencing Center for Infectious Disease"/>
            <person name="Wu L."/>
            <person name="Ma J."/>
        </authorList>
    </citation>
    <scope>NUCLEOTIDE SEQUENCE [LARGE SCALE GENOMIC DNA]</scope>
    <source>
        <strain evidence="11">CCUG 61485</strain>
    </source>
</reference>
<evidence type="ECO:0000256" key="2">
    <source>
        <dbReference type="ARBA" id="ARBA00007365"/>
    </source>
</evidence>
<keyword evidence="11" id="KW-1185">Reference proteome</keyword>
<dbReference type="Gene3D" id="3.10.50.40">
    <property type="match status" value="1"/>
</dbReference>
<dbReference type="Pfam" id="PF00160">
    <property type="entry name" value="Pro_isomerase"/>
    <property type="match status" value="1"/>
</dbReference>
<feature type="domain" description="PPIase cyclophilin-type" evidence="9">
    <location>
        <begin position="40"/>
        <end position="178"/>
    </location>
</feature>
<dbReference type="GO" id="GO:0016853">
    <property type="term" value="F:isomerase activity"/>
    <property type="evidence" value="ECO:0007669"/>
    <property type="project" value="UniProtKB-KW"/>
</dbReference>
<dbReference type="PROSITE" id="PS51257">
    <property type="entry name" value="PROKAR_LIPOPROTEIN"/>
    <property type="match status" value="1"/>
</dbReference>
<name>A0ABW3Y3V4_9FLAO</name>
<feature type="chain" id="PRO_5045968724" description="peptidylprolyl isomerase" evidence="7">
    <location>
        <begin position="23"/>
        <end position="366"/>
    </location>
</feature>
<evidence type="ECO:0000256" key="4">
    <source>
        <dbReference type="ARBA" id="ARBA00023110"/>
    </source>
</evidence>
<keyword evidence="4 6" id="KW-0697">Rotamase</keyword>
<dbReference type="SUPFAM" id="SSF50891">
    <property type="entry name" value="Cyclophilin-like"/>
    <property type="match status" value="1"/>
</dbReference>
<dbReference type="PRINTS" id="PR00153">
    <property type="entry name" value="CSAPPISMRASE"/>
</dbReference>
<comment type="catalytic activity">
    <reaction evidence="1 6">
        <text>[protein]-peptidylproline (omega=180) = [protein]-peptidylproline (omega=0)</text>
        <dbReference type="Rhea" id="RHEA:16237"/>
        <dbReference type="Rhea" id="RHEA-COMP:10747"/>
        <dbReference type="Rhea" id="RHEA-COMP:10748"/>
        <dbReference type="ChEBI" id="CHEBI:83833"/>
        <dbReference type="ChEBI" id="CHEBI:83834"/>
        <dbReference type="EC" id="5.2.1.8"/>
    </reaction>
</comment>
<dbReference type="Proteomes" id="UP001597201">
    <property type="component" value="Unassembled WGS sequence"/>
</dbReference>
<dbReference type="PROSITE" id="PS00170">
    <property type="entry name" value="CSA_PPIASE_1"/>
    <property type="match status" value="1"/>
</dbReference>
<gene>
    <name evidence="10" type="ORF">ACFQ39_13160</name>
</gene>
<evidence type="ECO:0000256" key="3">
    <source>
        <dbReference type="ARBA" id="ARBA00013194"/>
    </source>
</evidence>
<evidence type="ECO:0000256" key="5">
    <source>
        <dbReference type="ARBA" id="ARBA00023235"/>
    </source>
</evidence>
<evidence type="ECO:0000256" key="7">
    <source>
        <dbReference type="SAM" id="SignalP"/>
    </source>
</evidence>
<dbReference type="InterPro" id="IPR001179">
    <property type="entry name" value="PPIase_FKBP_dom"/>
</dbReference>
<dbReference type="InterPro" id="IPR020892">
    <property type="entry name" value="Cyclophilin-type_PPIase_CS"/>
</dbReference>
<proteinExistence type="inferred from homology"/>
<dbReference type="InterPro" id="IPR044666">
    <property type="entry name" value="Cyclophilin_A-like"/>
</dbReference>
<dbReference type="CDD" id="cd00317">
    <property type="entry name" value="cyclophilin"/>
    <property type="match status" value="1"/>
</dbReference>
<organism evidence="10 11">
    <name type="scientific">Namhaeicola litoreus</name>
    <dbReference type="NCBI Taxonomy" id="1052145"/>
    <lineage>
        <taxon>Bacteria</taxon>
        <taxon>Pseudomonadati</taxon>
        <taxon>Bacteroidota</taxon>
        <taxon>Flavobacteriia</taxon>
        <taxon>Flavobacteriales</taxon>
        <taxon>Flavobacteriaceae</taxon>
        <taxon>Namhaeicola</taxon>
    </lineage>
</organism>
<protein>
    <recommendedName>
        <fullName evidence="3 6">peptidylprolyl isomerase</fullName>
        <ecNumber evidence="3 6">5.2.1.8</ecNumber>
    </recommendedName>
</protein>
<comment type="caution">
    <text evidence="10">The sequence shown here is derived from an EMBL/GenBank/DDBJ whole genome shotgun (WGS) entry which is preliminary data.</text>
</comment>
<accession>A0ABW3Y3V4</accession>
<evidence type="ECO:0000313" key="10">
    <source>
        <dbReference type="EMBL" id="MFD1316568.1"/>
    </source>
</evidence>
<comment type="similarity">
    <text evidence="2">Belongs to the cyclophilin-type PPIase family.</text>
</comment>
<evidence type="ECO:0000259" key="9">
    <source>
        <dbReference type="PROSITE" id="PS50072"/>
    </source>
</evidence>
<dbReference type="Gene3D" id="2.40.100.10">
    <property type="entry name" value="Cyclophilin-like"/>
    <property type="match status" value="1"/>
</dbReference>
<evidence type="ECO:0000259" key="8">
    <source>
        <dbReference type="PROSITE" id="PS50059"/>
    </source>
</evidence>
<dbReference type="InterPro" id="IPR046357">
    <property type="entry name" value="PPIase_dom_sf"/>
</dbReference>
<dbReference type="SUPFAM" id="SSF54534">
    <property type="entry name" value="FKBP-like"/>
    <property type="match status" value="1"/>
</dbReference>
<dbReference type="PROSITE" id="PS50072">
    <property type="entry name" value="CSA_PPIASE_2"/>
    <property type="match status" value="1"/>
</dbReference>
<feature type="signal peptide" evidence="7">
    <location>
        <begin position="1"/>
        <end position="22"/>
    </location>
</feature>
<feature type="domain" description="PPIase FKBP-type" evidence="8">
    <location>
        <begin position="262"/>
        <end position="366"/>
    </location>
</feature>
<evidence type="ECO:0000256" key="6">
    <source>
        <dbReference type="PROSITE-ProRule" id="PRU00277"/>
    </source>
</evidence>
<dbReference type="EC" id="5.2.1.8" evidence="3 6"/>
<dbReference type="Pfam" id="PF00254">
    <property type="entry name" value="FKBP_C"/>
    <property type="match status" value="1"/>
</dbReference>